<evidence type="ECO:0000313" key="3">
    <source>
        <dbReference type="EMBL" id="PQJ29485.1"/>
    </source>
</evidence>
<dbReference type="GO" id="GO:0006310">
    <property type="term" value="P:DNA recombination"/>
    <property type="evidence" value="ECO:0007669"/>
    <property type="project" value="UniProtKB-KW"/>
</dbReference>
<protein>
    <recommendedName>
        <fullName evidence="2">Tyr recombinase domain-containing protein</fullName>
    </recommendedName>
</protein>
<dbReference type="SUPFAM" id="SSF56349">
    <property type="entry name" value="DNA breaking-rejoining enzymes"/>
    <property type="match status" value="1"/>
</dbReference>
<evidence type="ECO:0000259" key="2">
    <source>
        <dbReference type="PROSITE" id="PS51898"/>
    </source>
</evidence>
<dbReference type="GO" id="GO:0015074">
    <property type="term" value="P:DNA integration"/>
    <property type="evidence" value="ECO:0007669"/>
    <property type="project" value="InterPro"/>
</dbReference>
<dbReference type="InterPro" id="IPR002104">
    <property type="entry name" value="Integrase_catalytic"/>
</dbReference>
<dbReference type="GO" id="GO:0003677">
    <property type="term" value="F:DNA binding"/>
    <property type="evidence" value="ECO:0007669"/>
    <property type="project" value="InterPro"/>
</dbReference>
<dbReference type="InterPro" id="IPR013762">
    <property type="entry name" value="Integrase-like_cat_sf"/>
</dbReference>
<sequence length="175" mass="19636">MVDVDRGMLTVRVGKGDKDRCTVLPKSLCKEIAEQIERAREVWTSDREAQLAGVYMPGALARKFRKAAETFEWFWLFPARQTSVDPESDIRRRHHLHGQVYNKAIKRAAVAANIEKRVTSHALRHSFATHLLENGADLRTIQVILGHEDITTTEIYLHVAIGSNGLGVVSPLDGL</sequence>
<dbReference type="PANTHER" id="PTHR30349:SF64">
    <property type="entry name" value="PROPHAGE INTEGRASE INTD-RELATED"/>
    <property type="match status" value="1"/>
</dbReference>
<dbReference type="Pfam" id="PF00589">
    <property type="entry name" value="Phage_integrase"/>
    <property type="match status" value="1"/>
</dbReference>
<evidence type="ECO:0000256" key="1">
    <source>
        <dbReference type="ARBA" id="ARBA00023172"/>
    </source>
</evidence>
<dbReference type="InterPro" id="IPR011010">
    <property type="entry name" value="DNA_brk_join_enz"/>
</dbReference>
<dbReference type="AlphaFoldDB" id="A0A2S7U394"/>
<feature type="domain" description="Tyr recombinase" evidence="2">
    <location>
        <begin position="1"/>
        <end position="170"/>
    </location>
</feature>
<proteinExistence type="predicted"/>
<accession>A0A2S7U394</accession>
<dbReference type="Gene3D" id="1.10.443.10">
    <property type="entry name" value="Intergrase catalytic core"/>
    <property type="match status" value="1"/>
</dbReference>
<keyword evidence="4" id="KW-1185">Reference proteome</keyword>
<organism evidence="3 4">
    <name type="scientific">Rubritalea profundi</name>
    <dbReference type="NCBI Taxonomy" id="1658618"/>
    <lineage>
        <taxon>Bacteria</taxon>
        <taxon>Pseudomonadati</taxon>
        <taxon>Verrucomicrobiota</taxon>
        <taxon>Verrucomicrobiia</taxon>
        <taxon>Verrucomicrobiales</taxon>
        <taxon>Rubritaleaceae</taxon>
        <taxon>Rubritalea</taxon>
    </lineage>
</organism>
<name>A0A2S7U394_9BACT</name>
<dbReference type="EMBL" id="MQWA01000001">
    <property type="protein sequence ID" value="PQJ29485.1"/>
    <property type="molecule type" value="Genomic_DNA"/>
</dbReference>
<dbReference type="RefSeq" id="WP_165788859.1">
    <property type="nucleotide sequence ID" value="NZ_MQWA01000001.1"/>
</dbReference>
<keyword evidence="1" id="KW-0233">DNA recombination</keyword>
<evidence type="ECO:0000313" key="4">
    <source>
        <dbReference type="Proteomes" id="UP000239907"/>
    </source>
</evidence>
<dbReference type="Proteomes" id="UP000239907">
    <property type="component" value="Unassembled WGS sequence"/>
</dbReference>
<reference evidence="3 4" key="1">
    <citation type="submission" date="2016-12" db="EMBL/GenBank/DDBJ databases">
        <title>Study of bacterial adaptation to deep sea.</title>
        <authorList>
            <person name="Song J."/>
            <person name="Yoshizawa S."/>
            <person name="Kogure K."/>
        </authorList>
    </citation>
    <scope>NUCLEOTIDE SEQUENCE [LARGE SCALE GENOMIC DNA]</scope>
    <source>
        <strain evidence="3 4">SAORIC-165</strain>
    </source>
</reference>
<dbReference type="InterPro" id="IPR050090">
    <property type="entry name" value="Tyrosine_recombinase_XerCD"/>
</dbReference>
<comment type="caution">
    <text evidence="3">The sequence shown here is derived from an EMBL/GenBank/DDBJ whole genome shotgun (WGS) entry which is preliminary data.</text>
</comment>
<dbReference type="PROSITE" id="PS51898">
    <property type="entry name" value="TYR_RECOMBINASE"/>
    <property type="match status" value="1"/>
</dbReference>
<gene>
    <name evidence="3" type="ORF">BSZ32_13955</name>
</gene>
<dbReference type="PANTHER" id="PTHR30349">
    <property type="entry name" value="PHAGE INTEGRASE-RELATED"/>
    <property type="match status" value="1"/>
</dbReference>